<feature type="domain" description="D-isomer specific 2-hydroxyacid dehydrogenase NAD-binding" evidence="3">
    <location>
        <begin position="124"/>
        <end position="271"/>
    </location>
</feature>
<dbReference type="InterPro" id="IPR036291">
    <property type="entry name" value="NAD(P)-bd_dom_sf"/>
</dbReference>
<name>A0A6N8F9E5_9GAMM</name>
<dbReference type="EMBL" id="WOCD01000002">
    <property type="protein sequence ID" value="MUH71697.1"/>
    <property type="molecule type" value="Genomic_DNA"/>
</dbReference>
<sequence length="306" mass="33848">MSLLINIPDRNTDKLVAKLAERIGSENIEVWPDVAKPDDVELALVWQHEPGSLVPFKNLKAVSSFGAGVDSIFADSQLPNVPVTRIVDADLSENMAQYVLTIVNQYRLRLPTYQTQQSLALWKPRSNRKGRDVGILGLGKLGMHVGEVLIKNGYRVKGWSRTEKSHPTIDCMSGTVGFDSLIQNVDYLVCLLPLTTDTKGIIDDEVFSKMKTDAVLINVARGGHVNEDSVIAALYNKEIAAAYLDVFDIEPLPESHPYWRTPNLHITPHVSAVTNVSTAVEQVIENYNNVLDGTELINVVDKTLGY</sequence>
<keyword evidence="5" id="KW-1185">Reference proteome</keyword>
<proteinExistence type="predicted"/>
<dbReference type="GO" id="GO:0016616">
    <property type="term" value="F:oxidoreductase activity, acting on the CH-OH group of donors, NAD or NADP as acceptor"/>
    <property type="evidence" value="ECO:0007669"/>
    <property type="project" value="UniProtKB-ARBA"/>
</dbReference>
<dbReference type="AlphaFoldDB" id="A0A6N8F9E5"/>
<dbReference type="PANTHER" id="PTHR43333:SF1">
    <property type="entry name" value="D-ISOMER SPECIFIC 2-HYDROXYACID DEHYDROGENASE NAD-BINDING DOMAIN-CONTAINING PROTEIN"/>
    <property type="match status" value="1"/>
</dbReference>
<protein>
    <submittedName>
        <fullName evidence="4">Glyoxylate/hydroxypyruvate reductase A</fullName>
    </submittedName>
</protein>
<accession>A0A6N8F9E5</accession>
<reference evidence="4 5" key="1">
    <citation type="submission" date="2019-11" db="EMBL/GenBank/DDBJ databases">
        <title>P. haliotis isolates from Z. marina roots.</title>
        <authorList>
            <person name="Cohen M."/>
            <person name="Jospin G."/>
            <person name="Eisen J.A."/>
            <person name="Coil D.A."/>
        </authorList>
    </citation>
    <scope>NUCLEOTIDE SEQUENCE [LARGE SCALE GENOMIC DNA]</scope>
    <source>
        <strain evidence="4 5">UCD-MCMsp1aY</strain>
    </source>
</reference>
<evidence type="ECO:0000313" key="4">
    <source>
        <dbReference type="EMBL" id="MUH71697.1"/>
    </source>
</evidence>
<dbReference type="Pfam" id="PF02826">
    <property type="entry name" value="2-Hacid_dh_C"/>
    <property type="match status" value="1"/>
</dbReference>
<dbReference type="GO" id="GO:0051287">
    <property type="term" value="F:NAD binding"/>
    <property type="evidence" value="ECO:0007669"/>
    <property type="project" value="InterPro"/>
</dbReference>
<dbReference type="PROSITE" id="PS00671">
    <property type="entry name" value="D_2_HYDROXYACID_DH_3"/>
    <property type="match status" value="1"/>
</dbReference>
<evidence type="ECO:0000256" key="2">
    <source>
        <dbReference type="ARBA" id="ARBA00023027"/>
    </source>
</evidence>
<evidence type="ECO:0000313" key="5">
    <source>
        <dbReference type="Proteomes" id="UP000439994"/>
    </source>
</evidence>
<dbReference type="PANTHER" id="PTHR43333">
    <property type="entry name" value="2-HACID_DH_C DOMAIN-CONTAINING PROTEIN"/>
    <property type="match status" value="1"/>
</dbReference>
<dbReference type="CDD" id="cd12164">
    <property type="entry name" value="GDH_like_2"/>
    <property type="match status" value="1"/>
</dbReference>
<dbReference type="SUPFAM" id="SSF51735">
    <property type="entry name" value="NAD(P)-binding Rossmann-fold domains"/>
    <property type="match status" value="1"/>
</dbReference>
<dbReference type="OrthoDB" id="9787219at2"/>
<keyword evidence="1" id="KW-0560">Oxidoreductase</keyword>
<comment type="caution">
    <text evidence="4">The sequence shown here is derived from an EMBL/GenBank/DDBJ whole genome shotgun (WGS) entry which is preliminary data.</text>
</comment>
<dbReference type="RefSeq" id="WP_155694701.1">
    <property type="nucleotide sequence ID" value="NZ_WOCD01000002.1"/>
</dbReference>
<organism evidence="4 5">
    <name type="scientific">Psychrosphaera haliotis</name>
    <dbReference type="NCBI Taxonomy" id="555083"/>
    <lineage>
        <taxon>Bacteria</taxon>
        <taxon>Pseudomonadati</taxon>
        <taxon>Pseudomonadota</taxon>
        <taxon>Gammaproteobacteria</taxon>
        <taxon>Alteromonadales</taxon>
        <taxon>Pseudoalteromonadaceae</taxon>
        <taxon>Psychrosphaera</taxon>
    </lineage>
</organism>
<keyword evidence="2" id="KW-0520">NAD</keyword>
<keyword evidence="4" id="KW-0670">Pyruvate</keyword>
<dbReference type="InterPro" id="IPR006140">
    <property type="entry name" value="D-isomer_DH_NAD-bd"/>
</dbReference>
<evidence type="ECO:0000259" key="3">
    <source>
        <dbReference type="Pfam" id="PF02826"/>
    </source>
</evidence>
<evidence type="ECO:0000256" key="1">
    <source>
        <dbReference type="ARBA" id="ARBA00023002"/>
    </source>
</evidence>
<dbReference type="Gene3D" id="3.40.50.720">
    <property type="entry name" value="NAD(P)-binding Rossmann-like Domain"/>
    <property type="match status" value="2"/>
</dbReference>
<dbReference type="Proteomes" id="UP000439994">
    <property type="component" value="Unassembled WGS sequence"/>
</dbReference>
<dbReference type="InterPro" id="IPR029753">
    <property type="entry name" value="D-isomer_DH_CS"/>
</dbReference>
<gene>
    <name evidence="4" type="ORF">GNP35_03860</name>
</gene>